<dbReference type="SMART" id="SM00283">
    <property type="entry name" value="MA"/>
    <property type="match status" value="1"/>
</dbReference>
<comment type="caution">
    <text evidence="5">The sequence shown here is derived from an EMBL/GenBank/DDBJ whole genome shotgun (WGS) entry which is preliminary data.</text>
</comment>
<dbReference type="RefSeq" id="WP_414718211.1">
    <property type="nucleotide sequence ID" value="NZ_DLUI01000143.1"/>
</dbReference>
<dbReference type="Gene3D" id="1.20.120.1530">
    <property type="match status" value="1"/>
</dbReference>
<protein>
    <submittedName>
        <fullName evidence="5">Chemotaxis protein</fullName>
    </submittedName>
</protein>
<dbReference type="EMBL" id="DLUI01000143">
    <property type="protein sequence ID" value="DAB37674.1"/>
    <property type="molecule type" value="Genomic_DNA"/>
</dbReference>
<organism evidence="5 6">
    <name type="scientific">Sulfuricurvum kujiense</name>
    <dbReference type="NCBI Taxonomy" id="148813"/>
    <lineage>
        <taxon>Bacteria</taxon>
        <taxon>Pseudomonadati</taxon>
        <taxon>Campylobacterota</taxon>
        <taxon>Epsilonproteobacteria</taxon>
        <taxon>Campylobacterales</taxon>
        <taxon>Sulfurimonadaceae</taxon>
        <taxon>Sulfuricurvum</taxon>
    </lineage>
</organism>
<dbReference type="PROSITE" id="PS50111">
    <property type="entry name" value="CHEMOTAXIS_TRANSDUC_2"/>
    <property type="match status" value="1"/>
</dbReference>
<keyword evidence="3" id="KW-0472">Membrane</keyword>
<dbReference type="AlphaFoldDB" id="A0A2D3WIY0"/>
<evidence type="ECO:0000259" key="4">
    <source>
        <dbReference type="PROSITE" id="PS50111"/>
    </source>
</evidence>
<evidence type="ECO:0000256" key="3">
    <source>
        <dbReference type="SAM" id="Phobius"/>
    </source>
</evidence>
<evidence type="ECO:0000256" key="2">
    <source>
        <dbReference type="PROSITE-ProRule" id="PRU00284"/>
    </source>
</evidence>
<dbReference type="InterPro" id="IPR025991">
    <property type="entry name" value="Chemoreceptor_zinc-bind_dom"/>
</dbReference>
<keyword evidence="1 2" id="KW-0807">Transducer</keyword>
<evidence type="ECO:0000256" key="1">
    <source>
        <dbReference type="ARBA" id="ARBA00023224"/>
    </source>
</evidence>
<feature type="domain" description="Methyl-accepting transducer" evidence="4">
    <location>
        <begin position="177"/>
        <end position="359"/>
    </location>
</feature>
<dbReference type="Gene3D" id="1.20.120.30">
    <property type="entry name" value="Aspartate receptor, ligand-binding domain"/>
    <property type="match status" value="1"/>
</dbReference>
<dbReference type="InterPro" id="IPR004089">
    <property type="entry name" value="MCPsignal_dom"/>
</dbReference>
<dbReference type="SUPFAM" id="SSF58104">
    <property type="entry name" value="Methyl-accepting chemotaxis protein (MCP) signaling domain"/>
    <property type="match status" value="1"/>
</dbReference>
<dbReference type="Gene3D" id="6.10.250.3200">
    <property type="match status" value="1"/>
</dbReference>
<dbReference type="PANTHER" id="PTHR32089">
    <property type="entry name" value="METHYL-ACCEPTING CHEMOTAXIS PROTEIN MCPB"/>
    <property type="match status" value="1"/>
</dbReference>
<keyword evidence="3" id="KW-1133">Transmembrane helix</keyword>
<accession>A0A2D3WIY0</accession>
<feature type="transmembrane region" description="Helical" evidence="3">
    <location>
        <begin position="12"/>
        <end position="33"/>
    </location>
</feature>
<name>A0A2D3WIY0_9BACT</name>
<dbReference type="PANTHER" id="PTHR32089:SF112">
    <property type="entry name" value="LYSOZYME-LIKE PROTEIN-RELATED"/>
    <property type="match status" value="1"/>
</dbReference>
<dbReference type="GO" id="GO:0007165">
    <property type="term" value="P:signal transduction"/>
    <property type="evidence" value="ECO:0007669"/>
    <property type="project" value="UniProtKB-KW"/>
</dbReference>
<dbReference type="Proteomes" id="UP000228859">
    <property type="component" value="Unassembled WGS sequence"/>
</dbReference>
<reference evidence="5 6" key="1">
    <citation type="journal article" date="2017" name="Front. Microbiol.">
        <title>Comparative Genomic Analysis of the Class Epsilonproteobacteria and Proposed Reclassification to Epsilonbacteraeota (phyl. nov.).</title>
        <authorList>
            <person name="Waite D.W."/>
            <person name="Vanwonterghem I."/>
            <person name="Rinke C."/>
            <person name="Parks D.H."/>
            <person name="Zhang Y."/>
            <person name="Takai K."/>
            <person name="Sievert S.M."/>
            <person name="Simon J."/>
            <person name="Campbell B.J."/>
            <person name="Hanson T.E."/>
            <person name="Woyke T."/>
            <person name="Klotz M.G."/>
            <person name="Hugenholtz P."/>
        </authorList>
    </citation>
    <scope>NUCLEOTIDE SEQUENCE [LARGE SCALE GENOMIC DNA]</scope>
    <source>
        <strain evidence="5">UBA12443</strain>
    </source>
</reference>
<dbReference type="Pfam" id="PF00015">
    <property type="entry name" value="MCPsignal"/>
    <property type="match status" value="1"/>
</dbReference>
<proteinExistence type="predicted"/>
<dbReference type="Pfam" id="PF13682">
    <property type="entry name" value="CZB"/>
    <property type="match status" value="1"/>
</dbReference>
<evidence type="ECO:0000313" key="6">
    <source>
        <dbReference type="Proteomes" id="UP000228859"/>
    </source>
</evidence>
<sequence length="482" mass="54067">MTNLSSLSKIQYANIASIALFVIALLLEMFLYGWSWVRLLNFFNFALAWFMFINIRKTQDTVSEVAAVIKGAEIGHLESRITHIRDHGELSDLCWNTNNMLDQTEVFIREIRASVEAASRDEFHRKINIKGLQGEYKEASSFVNMAIGSMHSNYLHIQKSLLNSALGQIGTGIGGGMEVIQQDLQRTIQRLHTIAAISQTTSEKSSNSVNELEDIITKLSRLIELVHVSVESINSLNAKTGEISSVVNLIKDIADQTNLLALNAAIEAARAGEHGRGFAVVADEVRKLAERTQKATGEIGIAVQTLQQETTEIHSNSEDMNEIAQDSSESISSFRQTLYMFNEDAKKAAIQTTAIENTTFITLAKIDHIIFKSNAYKSIANGRTETQFSDHHNCRLGKWYDEGAGKERFSHLSSYGKMLTPHATVHNIVITNMKYIEGEDKTIHHQDEILSSFEEMEQQSQLLFTLMDNLNKESEEYLMQKA</sequence>
<keyword evidence="3" id="KW-0812">Transmembrane</keyword>
<evidence type="ECO:0000313" key="5">
    <source>
        <dbReference type="EMBL" id="DAB37674.1"/>
    </source>
</evidence>
<gene>
    <name evidence="5" type="ORF">CFH83_09955</name>
</gene>
<dbReference type="GO" id="GO:0016020">
    <property type="term" value="C:membrane"/>
    <property type="evidence" value="ECO:0007669"/>
    <property type="project" value="InterPro"/>
</dbReference>